<reference evidence="2" key="1">
    <citation type="submission" date="2022-11" db="UniProtKB">
        <authorList>
            <consortium name="WormBaseParasite"/>
        </authorList>
    </citation>
    <scope>IDENTIFICATION</scope>
</reference>
<protein>
    <submittedName>
        <fullName evidence="2">TPM domain-containing protein</fullName>
    </submittedName>
</protein>
<dbReference type="WBParaSite" id="JU765_v2.g1930.t2">
    <property type="protein sequence ID" value="JU765_v2.g1930.t2"/>
    <property type="gene ID" value="JU765_v2.g1930"/>
</dbReference>
<accession>A0AC34QTN3</accession>
<dbReference type="Proteomes" id="UP000887576">
    <property type="component" value="Unplaced"/>
</dbReference>
<evidence type="ECO:0000313" key="2">
    <source>
        <dbReference type="WBParaSite" id="JU765_v2.g1930.t2"/>
    </source>
</evidence>
<sequence length="382" mass="40258">MQKAPPWIFIWTLICLISLAKTVDWDANNFPNPTATGFRECNMKMSASICDPDGILSESQRYRLNHELNQLEARTRQDHAGNFCEKKGITGAMAIAKHFRDGSEAGITGAMAIAKHFKDGSEASVKAAANEMLRKWDLDRQCRKAVVIVLATEDKKFWVARGDKVPIYGDEFTELFNAQKSYFKEGNYDVGMQNILQGTWEKALSKQTGGRPDSGRGKPQPPPFSDDTGRKEKEGMKMPGIPWGWIALLLLVVIPIVLCCCCIYCCCCRGRGGASGRTDDAEGGGPMMGGGGPGPMPSGGGGGGGRSAGLGGFLGGMGGSAAMNGIMGLIRNRGGGGGGGGSSIPMNPPPYSPPAPGEGNNPTGKGLYPSVSVKDEGGGGSW</sequence>
<name>A0AC34QTN3_9BILA</name>
<evidence type="ECO:0000313" key="1">
    <source>
        <dbReference type="Proteomes" id="UP000887576"/>
    </source>
</evidence>
<organism evidence="1 2">
    <name type="scientific">Panagrolaimus sp. JU765</name>
    <dbReference type="NCBI Taxonomy" id="591449"/>
    <lineage>
        <taxon>Eukaryota</taxon>
        <taxon>Metazoa</taxon>
        <taxon>Ecdysozoa</taxon>
        <taxon>Nematoda</taxon>
        <taxon>Chromadorea</taxon>
        <taxon>Rhabditida</taxon>
        <taxon>Tylenchina</taxon>
        <taxon>Panagrolaimomorpha</taxon>
        <taxon>Panagrolaimoidea</taxon>
        <taxon>Panagrolaimidae</taxon>
        <taxon>Panagrolaimus</taxon>
    </lineage>
</organism>
<proteinExistence type="predicted"/>